<feature type="transmembrane region" description="Helical" evidence="7">
    <location>
        <begin position="221"/>
        <end position="242"/>
    </location>
</feature>
<comment type="caution">
    <text evidence="9">The sequence shown here is derived from an EMBL/GenBank/DDBJ whole genome shotgun (WGS) entry which is preliminary data.</text>
</comment>
<dbReference type="Gene3D" id="1.10.3720.10">
    <property type="entry name" value="MetI-like"/>
    <property type="match status" value="1"/>
</dbReference>
<keyword evidence="3" id="KW-1003">Cell membrane</keyword>
<feature type="domain" description="ABC transmembrane type-1" evidence="8">
    <location>
        <begin position="81"/>
        <end position="296"/>
    </location>
</feature>
<evidence type="ECO:0000256" key="2">
    <source>
        <dbReference type="ARBA" id="ARBA00022448"/>
    </source>
</evidence>
<evidence type="ECO:0000313" key="9">
    <source>
        <dbReference type="EMBL" id="OEO32553.1"/>
    </source>
</evidence>
<keyword evidence="5 7" id="KW-1133">Transmembrane helix</keyword>
<sequence>MSAIAATATPDRARAAKRKGRRDTRMAYLLLLPYIVLLIMFGVFPVAYAFGLSFVDTIENSFYGLANYDFVFNDFRVPAAAINVIWFVVIWVAMTMVGVATLSLMLDTVGRRTATTLRTIYFLPGAVTSSAVVVLWLFLLDPGVSPFQGLLHAAGWTYSIDVVSGLGLASVFALMAFFSASGGWIVVFGGALSSLPTEVLEAARIDGANRFQLATRIKLPMIWRSLVLMGILSFAAGLQLFVEPQLMGLAGPQSAQNDWSLNQMAFQYAFRMGDFGASAALSTMLVSTSIIIALVIVFATRFYKLD</sequence>
<keyword evidence="2" id="KW-0813">Transport</keyword>
<dbReference type="OrthoDB" id="7944575at2"/>
<evidence type="ECO:0000256" key="4">
    <source>
        <dbReference type="ARBA" id="ARBA00022692"/>
    </source>
</evidence>
<dbReference type="InterPro" id="IPR000515">
    <property type="entry name" value="MetI-like"/>
</dbReference>
<accession>A0A1E5XVC9</accession>
<name>A0A1E5XVC9_9HYPH</name>
<keyword evidence="10" id="KW-1185">Reference proteome</keyword>
<dbReference type="InterPro" id="IPR035906">
    <property type="entry name" value="MetI-like_sf"/>
</dbReference>
<organism evidence="9 10">
    <name type="scientific">Devosia insulae DS-56</name>
    <dbReference type="NCBI Taxonomy" id="1116389"/>
    <lineage>
        <taxon>Bacteria</taxon>
        <taxon>Pseudomonadati</taxon>
        <taxon>Pseudomonadota</taxon>
        <taxon>Alphaproteobacteria</taxon>
        <taxon>Hyphomicrobiales</taxon>
        <taxon>Devosiaceae</taxon>
        <taxon>Devosia</taxon>
    </lineage>
</organism>
<comment type="subcellular location">
    <subcellularLocation>
        <location evidence="1">Cell membrane</location>
        <topology evidence="1">Multi-pass membrane protein</topology>
    </subcellularLocation>
</comment>
<evidence type="ECO:0000256" key="7">
    <source>
        <dbReference type="SAM" id="Phobius"/>
    </source>
</evidence>
<evidence type="ECO:0000256" key="1">
    <source>
        <dbReference type="ARBA" id="ARBA00004651"/>
    </source>
</evidence>
<evidence type="ECO:0000256" key="6">
    <source>
        <dbReference type="ARBA" id="ARBA00023136"/>
    </source>
</evidence>
<evidence type="ECO:0000313" key="10">
    <source>
        <dbReference type="Proteomes" id="UP000095463"/>
    </source>
</evidence>
<protein>
    <recommendedName>
        <fullName evidence="8">ABC transmembrane type-1 domain-containing protein</fullName>
    </recommendedName>
</protein>
<feature type="transmembrane region" description="Helical" evidence="7">
    <location>
        <begin position="84"/>
        <end position="106"/>
    </location>
</feature>
<dbReference type="RefSeq" id="WP_069908307.1">
    <property type="nucleotide sequence ID" value="NZ_LAJE02000069.1"/>
</dbReference>
<proteinExistence type="predicted"/>
<dbReference type="CDD" id="cd06261">
    <property type="entry name" value="TM_PBP2"/>
    <property type="match status" value="1"/>
</dbReference>
<dbReference type="PROSITE" id="PS50928">
    <property type="entry name" value="ABC_TM1"/>
    <property type="match status" value="1"/>
</dbReference>
<gene>
    <name evidence="9" type="ORF">VW23_011025</name>
</gene>
<evidence type="ECO:0000256" key="5">
    <source>
        <dbReference type="ARBA" id="ARBA00022989"/>
    </source>
</evidence>
<dbReference type="EMBL" id="LAJE02000069">
    <property type="protein sequence ID" value="OEO32553.1"/>
    <property type="molecule type" value="Genomic_DNA"/>
</dbReference>
<dbReference type="Proteomes" id="UP000095463">
    <property type="component" value="Unassembled WGS sequence"/>
</dbReference>
<feature type="transmembrane region" description="Helical" evidence="7">
    <location>
        <begin position="158"/>
        <end position="178"/>
    </location>
</feature>
<dbReference type="GO" id="GO:0005886">
    <property type="term" value="C:plasma membrane"/>
    <property type="evidence" value="ECO:0007669"/>
    <property type="project" value="UniProtKB-SubCell"/>
</dbReference>
<feature type="transmembrane region" description="Helical" evidence="7">
    <location>
        <begin position="118"/>
        <end position="138"/>
    </location>
</feature>
<evidence type="ECO:0000259" key="8">
    <source>
        <dbReference type="PROSITE" id="PS50928"/>
    </source>
</evidence>
<dbReference type="AlphaFoldDB" id="A0A1E5XVC9"/>
<keyword evidence="4 7" id="KW-0812">Transmembrane</keyword>
<dbReference type="PANTHER" id="PTHR30193:SF41">
    <property type="entry name" value="DIACETYLCHITOBIOSE UPTAKE SYSTEM PERMEASE PROTEIN NGCF"/>
    <property type="match status" value="1"/>
</dbReference>
<dbReference type="GO" id="GO:0055085">
    <property type="term" value="P:transmembrane transport"/>
    <property type="evidence" value="ECO:0007669"/>
    <property type="project" value="InterPro"/>
</dbReference>
<reference evidence="9 10" key="1">
    <citation type="journal article" date="2015" name="Genome Announc.">
        <title>Genome Assemblies of Three Soil-Associated Devosia species: D. insulae, D. limi, and D. soli.</title>
        <authorList>
            <person name="Hassan Y.I."/>
            <person name="Lepp D."/>
            <person name="Zhou T."/>
        </authorList>
    </citation>
    <scope>NUCLEOTIDE SEQUENCE [LARGE SCALE GENOMIC DNA]</scope>
    <source>
        <strain evidence="9 10">DS-56</strain>
    </source>
</reference>
<evidence type="ECO:0000256" key="3">
    <source>
        <dbReference type="ARBA" id="ARBA00022475"/>
    </source>
</evidence>
<dbReference type="InterPro" id="IPR051393">
    <property type="entry name" value="ABC_transporter_permease"/>
</dbReference>
<dbReference type="PANTHER" id="PTHR30193">
    <property type="entry name" value="ABC TRANSPORTER PERMEASE PROTEIN"/>
    <property type="match status" value="1"/>
</dbReference>
<dbReference type="SUPFAM" id="SSF161098">
    <property type="entry name" value="MetI-like"/>
    <property type="match status" value="1"/>
</dbReference>
<feature type="transmembrane region" description="Helical" evidence="7">
    <location>
        <begin position="27"/>
        <end position="50"/>
    </location>
</feature>
<keyword evidence="6 7" id="KW-0472">Membrane</keyword>
<feature type="transmembrane region" description="Helical" evidence="7">
    <location>
        <begin position="279"/>
        <end position="303"/>
    </location>
</feature>